<feature type="region of interest" description="Disordered" evidence="1">
    <location>
        <begin position="72"/>
        <end position="107"/>
    </location>
</feature>
<evidence type="ECO:0000256" key="1">
    <source>
        <dbReference type="SAM" id="MobiDB-lite"/>
    </source>
</evidence>
<dbReference type="Proteomes" id="UP000291343">
    <property type="component" value="Unassembled WGS sequence"/>
</dbReference>
<accession>A0A482X308</accession>
<dbReference type="EMBL" id="QKKF02019433">
    <property type="protein sequence ID" value="RZF39918.1"/>
    <property type="molecule type" value="Genomic_DNA"/>
</dbReference>
<keyword evidence="2" id="KW-0812">Transmembrane</keyword>
<keyword evidence="2" id="KW-0472">Membrane</keyword>
<evidence type="ECO:0000256" key="2">
    <source>
        <dbReference type="SAM" id="Phobius"/>
    </source>
</evidence>
<dbReference type="InParanoid" id="A0A482X308"/>
<dbReference type="SMR" id="A0A482X308"/>
<organism evidence="3 4">
    <name type="scientific">Laodelphax striatellus</name>
    <name type="common">Small brown planthopper</name>
    <name type="synonym">Delphax striatella</name>
    <dbReference type="NCBI Taxonomy" id="195883"/>
    <lineage>
        <taxon>Eukaryota</taxon>
        <taxon>Metazoa</taxon>
        <taxon>Ecdysozoa</taxon>
        <taxon>Arthropoda</taxon>
        <taxon>Hexapoda</taxon>
        <taxon>Insecta</taxon>
        <taxon>Pterygota</taxon>
        <taxon>Neoptera</taxon>
        <taxon>Paraneoptera</taxon>
        <taxon>Hemiptera</taxon>
        <taxon>Auchenorrhyncha</taxon>
        <taxon>Fulgoroidea</taxon>
        <taxon>Delphacidae</taxon>
        <taxon>Criomorphinae</taxon>
        <taxon>Laodelphax</taxon>
    </lineage>
</organism>
<protein>
    <submittedName>
        <fullName evidence="3">Uncharacterized protein</fullName>
    </submittedName>
</protein>
<reference evidence="3 4" key="1">
    <citation type="journal article" date="2017" name="Gigascience">
        <title>Genome sequence of the small brown planthopper, Laodelphax striatellus.</title>
        <authorList>
            <person name="Zhu J."/>
            <person name="Jiang F."/>
            <person name="Wang X."/>
            <person name="Yang P."/>
            <person name="Bao Y."/>
            <person name="Zhao W."/>
            <person name="Wang W."/>
            <person name="Lu H."/>
            <person name="Wang Q."/>
            <person name="Cui N."/>
            <person name="Li J."/>
            <person name="Chen X."/>
            <person name="Luo L."/>
            <person name="Yu J."/>
            <person name="Kang L."/>
            <person name="Cui F."/>
        </authorList>
    </citation>
    <scope>NUCLEOTIDE SEQUENCE [LARGE SCALE GENOMIC DNA]</scope>
    <source>
        <strain evidence="3">Lst14</strain>
    </source>
</reference>
<feature type="transmembrane region" description="Helical" evidence="2">
    <location>
        <begin position="39"/>
        <end position="66"/>
    </location>
</feature>
<comment type="caution">
    <text evidence="3">The sequence shown here is derived from an EMBL/GenBank/DDBJ whole genome shotgun (WGS) entry which is preliminary data.</text>
</comment>
<gene>
    <name evidence="3" type="ORF">LSTR_LSTR002321</name>
</gene>
<feature type="compositionally biased region" description="Basic and acidic residues" evidence="1">
    <location>
        <begin position="72"/>
        <end position="82"/>
    </location>
</feature>
<dbReference type="AlphaFoldDB" id="A0A482X308"/>
<proteinExistence type="predicted"/>
<name>A0A482X308_LAOST</name>
<evidence type="ECO:0000313" key="4">
    <source>
        <dbReference type="Proteomes" id="UP000291343"/>
    </source>
</evidence>
<keyword evidence="4" id="KW-1185">Reference proteome</keyword>
<evidence type="ECO:0000313" key="3">
    <source>
        <dbReference type="EMBL" id="RZF39918.1"/>
    </source>
</evidence>
<sequence>MERTATAVVTPPAVAIDIIASQRGSRPSPGQSEYLPGRFLLVLLCFLTYVSNLMWTTATLEVTWLMMAEKEGTERKGVREENGGGGGGEEEEGMGVEEKKMMVKKNS</sequence>
<keyword evidence="2" id="KW-1133">Transmembrane helix</keyword>